<dbReference type="Gene3D" id="3.40.50.1820">
    <property type="entry name" value="alpha/beta hydrolase"/>
    <property type="match status" value="1"/>
</dbReference>
<dbReference type="GO" id="GO:0090499">
    <property type="term" value="F:pimelyl-[acyl-carrier protein] methyl ester esterase activity"/>
    <property type="evidence" value="ECO:0007669"/>
    <property type="project" value="UniProtKB-EC"/>
</dbReference>
<keyword evidence="1 3" id="KW-0378">Hydrolase</keyword>
<proteinExistence type="predicted"/>
<dbReference type="EMBL" id="BDFD01000019">
    <property type="protein sequence ID" value="GAV21028.1"/>
    <property type="molecule type" value="Genomic_DNA"/>
</dbReference>
<dbReference type="OrthoDB" id="9798888at2"/>
<dbReference type="PANTHER" id="PTHR43798">
    <property type="entry name" value="MONOACYLGLYCEROL LIPASE"/>
    <property type="match status" value="1"/>
</dbReference>
<sequence length="241" mass="26988">MKPLVFLHGWAQSRQIWCKQFEAFGDALFLNLPGHGGAADMPVDAWVDAIVEQLPDEPCLLIGWSLGGMLALQIAATYPERVAQLALISTTPRFRASHDWPHGSNAEVFEGFRDAVESGTPKSLNRFFMLMLHGDEISRSAYNQLAREAVDREKRVTQAGLQSGLELLEHLDLREQVKKISQPTLVIHGENDVIVPVEAGQWLAGQLSDRQQLFFSACGHAPFLTQPEQFNSILQTWWQSQ</sequence>
<evidence type="ECO:0000313" key="3">
    <source>
        <dbReference type="EMBL" id="GAV21028.1"/>
    </source>
</evidence>
<organism evidence="3 4">
    <name type="scientific">Mariprofundus micogutta</name>
    <dbReference type="NCBI Taxonomy" id="1921010"/>
    <lineage>
        <taxon>Bacteria</taxon>
        <taxon>Pseudomonadati</taxon>
        <taxon>Pseudomonadota</taxon>
        <taxon>Candidatius Mariprofundia</taxon>
        <taxon>Mariprofundales</taxon>
        <taxon>Mariprofundaceae</taxon>
        <taxon>Mariprofundus</taxon>
    </lineage>
</organism>
<reference evidence="3 4" key="1">
    <citation type="journal article" date="2017" name="Arch. Microbiol.">
        <title>Mariprofundus micogutta sp. nov., a novel iron-oxidizing zetaproteobacterium isolated from a deep-sea hydrothermal field at the Bayonnaise knoll of the Izu-Ogasawara arc, and a description of Mariprofundales ord. nov. and Zetaproteobacteria classis nov.</title>
        <authorList>
            <person name="Makita H."/>
            <person name="Tanaka E."/>
            <person name="Mitsunobu S."/>
            <person name="Miyazaki M."/>
            <person name="Nunoura T."/>
            <person name="Uematsu K."/>
            <person name="Takaki Y."/>
            <person name="Nishi S."/>
            <person name="Shimamura S."/>
            <person name="Takai K."/>
        </authorList>
    </citation>
    <scope>NUCLEOTIDE SEQUENCE [LARGE SCALE GENOMIC DNA]</scope>
    <source>
        <strain evidence="3 4">ET2</strain>
    </source>
</reference>
<dbReference type="PRINTS" id="PR00111">
    <property type="entry name" value="ABHYDROLASE"/>
</dbReference>
<dbReference type="InterPro" id="IPR000073">
    <property type="entry name" value="AB_hydrolase_1"/>
</dbReference>
<dbReference type="GO" id="GO:0016020">
    <property type="term" value="C:membrane"/>
    <property type="evidence" value="ECO:0007669"/>
    <property type="project" value="TreeGrafter"/>
</dbReference>
<protein>
    <submittedName>
        <fullName evidence="3">Pimeloyl-[acyl-carrier protein] methyl ester esterase</fullName>
        <ecNumber evidence="3">3.1.1.85</ecNumber>
    </submittedName>
</protein>
<dbReference type="InterPro" id="IPR050266">
    <property type="entry name" value="AB_hydrolase_sf"/>
</dbReference>
<dbReference type="Proteomes" id="UP000231632">
    <property type="component" value="Unassembled WGS sequence"/>
</dbReference>
<gene>
    <name evidence="3" type="ORF">MMIC_P2007</name>
</gene>
<evidence type="ECO:0000313" key="4">
    <source>
        <dbReference type="Proteomes" id="UP000231632"/>
    </source>
</evidence>
<evidence type="ECO:0000259" key="2">
    <source>
        <dbReference type="Pfam" id="PF00561"/>
    </source>
</evidence>
<dbReference type="PANTHER" id="PTHR43798:SF31">
    <property type="entry name" value="AB HYDROLASE SUPERFAMILY PROTEIN YCLE"/>
    <property type="match status" value="1"/>
</dbReference>
<accession>A0A1L8CQ34</accession>
<dbReference type="Pfam" id="PF00561">
    <property type="entry name" value="Abhydrolase_1"/>
    <property type="match status" value="1"/>
</dbReference>
<dbReference type="AlphaFoldDB" id="A0A1L8CQ34"/>
<feature type="domain" description="AB hydrolase-1" evidence="2">
    <location>
        <begin position="2"/>
        <end position="226"/>
    </location>
</feature>
<dbReference type="RefSeq" id="WP_072660330.1">
    <property type="nucleotide sequence ID" value="NZ_BDFD01000019.1"/>
</dbReference>
<comment type="caution">
    <text evidence="3">The sequence shown here is derived from an EMBL/GenBank/DDBJ whole genome shotgun (WGS) entry which is preliminary data.</text>
</comment>
<dbReference type="SUPFAM" id="SSF53474">
    <property type="entry name" value="alpha/beta-Hydrolases"/>
    <property type="match status" value="1"/>
</dbReference>
<dbReference type="EC" id="3.1.1.85" evidence="3"/>
<name>A0A1L8CQ34_9PROT</name>
<dbReference type="STRING" id="1921010.MMIC_P2007"/>
<keyword evidence="4" id="KW-1185">Reference proteome</keyword>
<evidence type="ECO:0000256" key="1">
    <source>
        <dbReference type="ARBA" id="ARBA00022801"/>
    </source>
</evidence>
<dbReference type="InterPro" id="IPR029058">
    <property type="entry name" value="AB_hydrolase_fold"/>
</dbReference>